<sequence length="126" mass="14027">MSMALGHFAFGAAMTTFLITVFVPAIRYPRTLLLVGGGWAMLPDLHWLSPVFAQQLRAIHQTSPWVDLFWFHRTLDQLDTGDSKAVTAGFLILFILTTAIAEHRSYRTPAIVTATYNAVSNDDTTE</sequence>
<gene>
    <name evidence="2" type="ORF">EGH23_23635</name>
</gene>
<reference evidence="2 3" key="1">
    <citation type="submission" date="2021-06" db="EMBL/GenBank/DDBJ databases">
        <title>Halomicroarcula sp. a new haloarchaeum isolated from saline soil.</title>
        <authorList>
            <person name="Duran-Viseras A."/>
            <person name="Sanchez-Porro C."/>
            <person name="Ventosa A."/>
        </authorList>
    </citation>
    <scope>NUCLEOTIDE SEQUENCE [LARGE SCALE GENOMIC DNA]</scope>
    <source>
        <strain evidence="2 3">F27</strain>
    </source>
</reference>
<proteinExistence type="predicted"/>
<dbReference type="Proteomes" id="UP001430455">
    <property type="component" value="Unassembled WGS sequence"/>
</dbReference>
<organism evidence="2 3">
    <name type="scientific">Haloarcula nitratireducens</name>
    <dbReference type="NCBI Taxonomy" id="2487749"/>
    <lineage>
        <taxon>Archaea</taxon>
        <taxon>Methanobacteriati</taxon>
        <taxon>Methanobacteriota</taxon>
        <taxon>Stenosarchaea group</taxon>
        <taxon>Halobacteria</taxon>
        <taxon>Halobacteriales</taxon>
        <taxon>Haloarculaceae</taxon>
        <taxon>Haloarcula</taxon>
    </lineage>
</organism>
<keyword evidence="3" id="KW-1185">Reference proteome</keyword>
<accession>A0AAW4PHB4</accession>
<evidence type="ECO:0000256" key="1">
    <source>
        <dbReference type="SAM" id="Phobius"/>
    </source>
</evidence>
<keyword evidence="1" id="KW-1133">Transmembrane helix</keyword>
<protein>
    <submittedName>
        <fullName evidence="2">Uncharacterized protein</fullName>
    </submittedName>
</protein>
<evidence type="ECO:0000313" key="2">
    <source>
        <dbReference type="EMBL" id="MBX0297861.1"/>
    </source>
</evidence>
<dbReference type="AlphaFoldDB" id="A0AAW4PHB4"/>
<feature type="transmembrane region" description="Helical" evidence="1">
    <location>
        <begin position="7"/>
        <end position="26"/>
    </location>
</feature>
<dbReference type="RefSeq" id="WP_220582446.1">
    <property type="nucleotide sequence ID" value="NZ_RKLT01000030.1"/>
</dbReference>
<dbReference type="EMBL" id="RKLT01000030">
    <property type="protein sequence ID" value="MBX0297861.1"/>
    <property type="molecule type" value="Genomic_DNA"/>
</dbReference>
<evidence type="ECO:0000313" key="3">
    <source>
        <dbReference type="Proteomes" id="UP001430455"/>
    </source>
</evidence>
<keyword evidence="1" id="KW-0472">Membrane</keyword>
<name>A0AAW4PHB4_9EURY</name>
<comment type="caution">
    <text evidence="2">The sequence shown here is derived from an EMBL/GenBank/DDBJ whole genome shotgun (WGS) entry which is preliminary data.</text>
</comment>
<keyword evidence="1" id="KW-0812">Transmembrane</keyword>